<evidence type="ECO:0000256" key="1">
    <source>
        <dbReference type="SAM" id="MobiDB-lite"/>
    </source>
</evidence>
<name>A0AA40KAX9_9PEZI</name>
<sequence length="297" mass="33691">MRWRVGWWSGYSGEVGDGRRLLSVVASNMPSGSMVVVREEEREASIFSCKVRRLPFPIWALGLGGGDCEGAGRYLAIIDSSGDVPCTMHIECIEHAPDRRQKPRNLVGQATKSRNAHSPANSWAGMQRLTHLSRPLERATPYFHHHDMRQLFLAGLVRGARPIEVWEFLPSESTGGFGRRRKCRRLHRAIWRSCAAVAHEPVKMHILQIMHGLTLPFRMNFQVPYTPIRLNRVSVGFDFLAHPRQVPVAADRDINDHQRFGLSAHSPQNLVETPLYAKFHSVYPPRNLDPLRLLMAS</sequence>
<organism evidence="2 3">
    <name type="scientific">Schizothecium vesticola</name>
    <dbReference type="NCBI Taxonomy" id="314040"/>
    <lineage>
        <taxon>Eukaryota</taxon>
        <taxon>Fungi</taxon>
        <taxon>Dikarya</taxon>
        <taxon>Ascomycota</taxon>
        <taxon>Pezizomycotina</taxon>
        <taxon>Sordariomycetes</taxon>
        <taxon>Sordariomycetidae</taxon>
        <taxon>Sordariales</taxon>
        <taxon>Schizotheciaceae</taxon>
        <taxon>Schizothecium</taxon>
    </lineage>
</organism>
<accession>A0AA40KAX9</accession>
<proteinExistence type="predicted"/>
<dbReference type="AlphaFoldDB" id="A0AA40KAX9"/>
<feature type="compositionally biased region" description="Polar residues" evidence="1">
    <location>
        <begin position="108"/>
        <end position="120"/>
    </location>
</feature>
<protein>
    <submittedName>
        <fullName evidence="2">Uncharacterized protein</fullName>
    </submittedName>
</protein>
<keyword evidence="3" id="KW-1185">Reference proteome</keyword>
<comment type="caution">
    <text evidence="2">The sequence shown here is derived from an EMBL/GenBank/DDBJ whole genome shotgun (WGS) entry which is preliminary data.</text>
</comment>
<gene>
    <name evidence="2" type="ORF">B0T18DRAFT_81670</name>
</gene>
<feature type="region of interest" description="Disordered" evidence="1">
    <location>
        <begin position="101"/>
        <end position="120"/>
    </location>
</feature>
<reference evidence="2" key="1">
    <citation type="submission" date="2023-06" db="EMBL/GenBank/DDBJ databases">
        <title>Genome-scale phylogeny and comparative genomics of the fungal order Sordariales.</title>
        <authorList>
            <consortium name="Lawrence Berkeley National Laboratory"/>
            <person name="Hensen N."/>
            <person name="Bonometti L."/>
            <person name="Westerberg I."/>
            <person name="Brannstrom I.O."/>
            <person name="Guillou S."/>
            <person name="Cros-Aarteil S."/>
            <person name="Calhoun S."/>
            <person name="Haridas S."/>
            <person name="Kuo A."/>
            <person name="Mondo S."/>
            <person name="Pangilinan J."/>
            <person name="Riley R."/>
            <person name="LaButti K."/>
            <person name="Andreopoulos B."/>
            <person name="Lipzen A."/>
            <person name="Chen C."/>
            <person name="Yanf M."/>
            <person name="Daum C."/>
            <person name="Ng V."/>
            <person name="Clum A."/>
            <person name="Steindorff A."/>
            <person name="Ohm R."/>
            <person name="Martin F."/>
            <person name="Silar P."/>
            <person name="Natvig D."/>
            <person name="Lalanne C."/>
            <person name="Gautier V."/>
            <person name="Ament-velasquez S.L."/>
            <person name="Kruys A."/>
            <person name="Hutchinson M.I."/>
            <person name="Powell A.J."/>
            <person name="Barry K."/>
            <person name="Miller A.N."/>
            <person name="Grigoriev I.V."/>
            <person name="Debuchy R."/>
            <person name="Gladieux P."/>
            <person name="Thoren M.H."/>
            <person name="Johannesson H."/>
        </authorList>
    </citation>
    <scope>NUCLEOTIDE SEQUENCE</scope>
    <source>
        <strain evidence="2">SMH3187-1</strain>
    </source>
</reference>
<dbReference type="EMBL" id="JAUKUD010000002">
    <property type="protein sequence ID" value="KAK0752012.1"/>
    <property type="molecule type" value="Genomic_DNA"/>
</dbReference>
<evidence type="ECO:0000313" key="2">
    <source>
        <dbReference type="EMBL" id="KAK0752012.1"/>
    </source>
</evidence>
<dbReference type="Proteomes" id="UP001172155">
    <property type="component" value="Unassembled WGS sequence"/>
</dbReference>
<evidence type="ECO:0000313" key="3">
    <source>
        <dbReference type="Proteomes" id="UP001172155"/>
    </source>
</evidence>